<organism evidence="1 2">
    <name type="scientific">Pseudomonas amygdali pv. mori str. 301020</name>
    <dbReference type="NCBI Taxonomy" id="629261"/>
    <lineage>
        <taxon>Bacteria</taxon>
        <taxon>Pseudomonadati</taxon>
        <taxon>Pseudomonadota</taxon>
        <taxon>Gammaproteobacteria</taxon>
        <taxon>Pseudomonadales</taxon>
        <taxon>Pseudomonadaceae</taxon>
        <taxon>Pseudomonas</taxon>
        <taxon>Pseudomonas amygdali</taxon>
    </lineage>
</organism>
<reference evidence="1 2" key="1">
    <citation type="journal article" date="2011" name="PLoS Pathog.">
        <title>Dynamic evolution of pathogenicity revealed by sequencing and comparative genomics of 19 Pseudomonas syringae isolates.</title>
        <authorList>
            <person name="Baltrus D.A."/>
            <person name="Nishimura M.T."/>
            <person name="Romanchuk A."/>
            <person name="Chang J.H."/>
            <person name="Mukhtar M.S."/>
            <person name="Cherkis K."/>
            <person name="Roach J."/>
            <person name="Grant S.R."/>
            <person name="Jones C.D."/>
            <person name="Dangl J.L."/>
        </authorList>
    </citation>
    <scope>NUCLEOTIDE SEQUENCE [LARGE SCALE GENOMIC DNA]</scope>
    <source>
        <strain evidence="1 2">301020</strain>
    </source>
</reference>
<evidence type="ECO:0000313" key="1">
    <source>
        <dbReference type="EMBL" id="EGH25706.1"/>
    </source>
</evidence>
<gene>
    <name evidence="1" type="ORF">PSYMO_31527</name>
</gene>
<feature type="non-terminal residue" evidence="1">
    <location>
        <position position="1"/>
    </location>
</feature>
<accession>A0A656GI08</accession>
<dbReference type="AlphaFoldDB" id="A0A656GI08"/>
<sequence length="106" mass="12093">GQFKQAGQFGKLDNQAARNAYEDFTFPLMPPEGEDLIWETWIPLEEEATYLELQIWYSDSLIKFSQQDIGYLYQLELNSEGDTKVDGLASAEPGVTFARPKPRLDT</sequence>
<proteinExistence type="predicted"/>
<dbReference type="Proteomes" id="UP000003465">
    <property type="component" value="Unassembled WGS sequence"/>
</dbReference>
<comment type="caution">
    <text evidence="1">The sequence shown here is derived from an EMBL/GenBank/DDBJ whole genome shotgun (WGS) entry which is preliminary data.</text>
</comment>
<dbReference type="EMBL" id="AEAG01001532">
    <property type="protein sequence ID" value="EGH25706.1"/>
    <property type="molecule type" value="Genomic_DNA"/>
</dbReference>
<protein>
    <submittedName>
        <fullName evidence="1">Uncharacterized protein</fullName>
    </submittedName>
</protein>
<name>A0A656GI08_PSEA0</name>
<evidence type="ECO:0000313" key="2">
    <source>
        <dbReference type="Proteomes" id="UP000003465"/>
    </source>
</evidence>